<evidence type="ECO:0000313" key="2">
    <source>
        <dbReference type="Proteomes" id="UP001529510"/>
    </source>
</evidence>
<comment type="caution">
    <text evidence="1">The sequence shown here is derived from an EMBL/GenBank/DDBJ whole genome shotgun (WGS) entry which is preliminary data.</text>
</comment>
<accession>A0ABD0PJ16</accession>
<reference evidence="1 2" key="1">
    <citation type="submission" date="2024-05" db="EMBL/GenBank/DDBJ databases">
        <title>Genome sequencing and assembly of Indian major carp, Cirrhinus mrigala (Hamilton, 1822).</title>
        <authorList>
            <person name="Mohindra V."/>
            <person name="Chowdhury L.M."/>
            <person name="Lal K."/>
            <person name="Jena J.K."/>
        </authorList>
    </citation>
    <scope>NUCLEOTIDE SEQUENCE [LARGE SCALE GENOMIC DNA]</scope>
    <source>
        <strain evidence="1">CM1030</strain>
        <tissue evidence="1">Blood</tissue>
    </source>
</reference>
<dbReference type="Proteomes" id="UP001529510">
    <property type="component" value="Unassembled WGS sequence"/>
</dbReference>
<gene>
    <name evidence="1" type="ORF">M9458_029634</name>
</gene>
<evidence type="ECO:0000313" key="1">
    <source>
        <dbReference type="EMBL" id="KAL0173666.1"/>
    </source>
</evidence>
<protein>
    <recommendedName>
        <fullName evidence="3">Retrotransposon gag domain-containing protein</fullName>
    </recommendedName>
</protein>
<dbReference type="EMBL" id="JAMKFB020000015">
    <property type="protein sequence ID" value="KAL0173666.1"/>
    <property type="molecule type" value="Genomic_DNA"/>
</dbReference>
<dbReference type="AlphaFoldDB" id="A0ABD0PJ16"/>
<name>A0ABD0PJ16_CIRMR</name>
<feature type="non-terminal residue" evidence="1">
    <location>
        <position position="251"/>
    </location>
</feature>
<sequence length="251" mass="27561">MYLSRPYNKSSHVDLLASRRSLLVTEQSITTGSSSFTPGHSDMDTDRTLFRIKQGPRSLEQYTREFLVFANYSTLPDSTIIEIFCDGANERLRTRLRREGPRSSLAAFVNFALMCVGSPYTVGVAKEVRDNADRAAAHPSRRLAVTPDHDATDRFSAWIAREMAAVTERARAMAASAEPAHKMAAAPERVNALAATAVPVHQMAAASERVHTMAATAEPVHKMAATVEPVHKMAAETELRHVTAAIQEPFK</sequence>
<evidence type="ECO:0008006" key="3">
    <source>
        <dbReference type="Google" id="ProtNLM"/>
    </source>
</evidence>
<organism evidence="1 2">
    <name type="scientific">Cirrhinus mrigala</name>
    <name type="common">Mrigala</name>
    <dbReference type="NCBI Taxonomy" id="683832"/>
    <lineage>
        <taxon>Eukaryota</taxon>
        <taxon>Metazoa</taxon>
        <taxon>Chordata</taxon>
        <taxon>Craniata</taxon>
        <taxon>Vertebrata</taxon>
        <taxon>Euteleostomi</taxon>
        <taxon>Actinopterygii</taxon>
        <taxon>Neopterygii</taxon>
        <taxon>Teleostei</taxon>
        <taxon>Ostariophysi</taxon>
        <taxon>Cypriniformes</taxon>
        <taxon>Cyprinidae</taxon>
        <taxon>Labeoninae</taxon>
        <taxon>Labeonini</taxon>
        <taxon>Cirrhinus</taxon>
    </lineage>
</organism>
<proteinExistence type="predicted"/>
<keyword evidence="2" id="KW-1185">Reference proteome</keyword>